<sequence>MDAPDGLRRVALRGHGKLTPPESGDVLVTASAGAGGEAITLWAAPGAREALRKGARAPGSCAKRPVAARVVVQAAGGTTVTTIADLDLPYCHVQPLPGGRLLVVAARGGGAAIFDGDGVRLRRARVSDGIEHVLTTPSGRVWIGYFDEGVYGGDPVAHHGIVRYDADLETEWLFPFDTGFGAVDDCYALNVDGEDAWSCYYSDFPVVHLAGDAVTGWRNAGGQGANALLAAPGMCALIGGYAGSRDLATVGWLTGGRREVATETRLVLPDGGALPERPRFVGRGTDLHVFTETAWLRLGLEDLL</sequence>
<dbReference type="InterPro" id="IPR011044">
    <property type="entry name" value="Quino_amine_DH_bsu"/>
</dbReference>
<gene>
    <name evidence="1" type="ORF">Dsi01nite_065150</name>
</gene>
<evidence type="ECO:0000313" key="2">
    <source>
        <dbReference type="Proteomes" id="UP000660611"/>
    </source>
</evidence>
<comment type="caution">
    <text evidence="1">The sequence shown here is derived from an EMBL/GenBank/DDBJ whole genome shotgun (WGS) entry which is preliminary data.</text>
</comment>
<evidence type="ECO:0000313" key="1">
    <source>
        <dbReference type="EMBL" id="GIG48474.1"/>
    </source>
</evidence>
<protein>
    <submittedName>
        <fullName evidence="1">Uncharacterized protein</fullName>
    </submittedName>
</protein>
<proteinExistence type="predicted"/>
<accession>A0A919UAF7</accession>
<dbReference type="RefSeq" id="WP_239136340.1">
    <property type="nucleotide sequence ID" value="NZ_BAAAVW010000003.1"/>
</dbReference>
<name>A0A919UAF7_9ACTN</name>
<reference evidence="1" key="1">
    <citation type="submission" date="2021-01" db="EMBL/GenBank/DDBJ databases">
        <title>Whole genome shotgun sequence of Dactylosporangium siamense NBRC 106093.</title>
        <authorList>
            <person name="Komaki H."/>
            <person name="Tamura T."/>
        </authorList>
    </citation>
    <scope>NUCLEOTIDE SEQUENCE</scope>
    <source>
        <strain evidence="1">NBRC 106093</strain>
    </source>
</reference>
<dbReference type="EMBL" id="BONQ01000105">
    <property type="protein sequence ID" value="GIG48474.1"/>
    <property type="molecule type" value="Genomic_DNA"/>
</dbReference>
<keyword evidence="2" id="KW-1185">Reference proteome</keyword>
<dbReference type="SUPFAM" id="SSF50969">
    <property type="entry name" value="YVTN repeat-like/Quinoprotein amine dehydrogenase"/>
    <property type="match status" value="1"/>
</dbReference>
<organism evidence="1 2">
    <name type="scientific">Dactylosporangium siamense</name>
    <dbReference type="NCBI Taxonomy" id="685454"/>
    <lineage>
        <taxon>Bacteria</taxon>
        <taxon>Bacillati</taxon>
        <taxon>Actinomycetota</taxon>
        <taxon>Actinomycetes</taxon>
        <taxon>Micromonosporales</taxon>
        <taxon>Micromonosporaceae</taxon>
        <taxon>Dactylosporangium</taxon>
    </lineage>
</organism>
<dbReference type="AlphaFoldDB" id="A0A919UAF7"/>
<dbReference type="Proteomes" id="UP000660611">
    <property type="component" value="Unassembled WGS sequence"/>
</dbReference>